<evidence type="ECO:0000313" key="2">
    <source>
        <dbReference type="Proteomes" id="UP001060085"/>
    </source>
</evidence>
<proteinExistence type="predicted"/>
<keyword evidence="2" id="KW-1185">Reference proteome</keyword>
<organism evidence="1 2">
    <name type="scientific">Catharanthus roseus</name>
    <name type="common">Madagascar periwinkle</name>
    <name type="synonym">Vinca rosea</name>
    <dbReference type="NCBI Taxonomy" id="4058"/>
    <lineage>
        <taxon>Eukaryota</taxon>
        <taxon>Viridiplantae</taxon>
        <taxon>Streptophyta</taxon>
        <taxon>Embryophyta</taxon>
        <taxon>Tracheophyta</taxon>
        <taxon>Spermatophyta</taxon>
        <taxon>Magnoliopsida</taxon>
        <taxon>eudicotyledons</taxon>
        <taxon>Gunneridae</taxon>
        <taxon>Pentapetalae</taxon>
        <taxon>asterids</taxon>
        <taxon>lamiids</taxon>
        <taxon>Gentianales</taxon>
        <taxon>Apocynaceae</taxon>
        <taxon>Rauvolfioideae</taxon>
        <taxon>Vinceae</taxon>
        <taxon>Catharanthinae</taxon>
        <taxon>Catharanthus</taxon>
    </lineage>
</organism>
<dbReference type="Proteomes" id="UP001060085">
    <property type="component" value="Linkage Group LG06"/>
</dbReference>
<dbReference type="EMBL" id="CM044706">
    <property type="protein sequence ID" value="KAI5660320.1"/>
    <property type="molecule type" value="Genomic_DNA"/>
</dbReference>
<evidence type="ECO:0000313" key="1">
    <source>
        <dbReference type="EMBL" id="KAI5660320.1"/>
    </source>
</evidence>
<comment type="caution">
    <text evidence="1">The sequence shown here is derived from an EMBL/GenBank/DDBJ whole genome shotgun (WGS) entry which is preliminary data.</text>
</comment>
<reference evidence="2" key="1">
    <citation type="journal article" date="2023" name="Nat. Plants">
        <title>Single-cell RNA sequencing provides a high-resolution roadmap for understanding the multicellular compartmentation of specialized metabolism.</title>
        <authorList>
            <person name="Sun S."/>
            <person name="Shen X."/>
            <person name="Li Y."/>
            <person name="Li Y."/>
            <person name="Wang S."/>
            <person name="Li R."/>
            <person name="Zhang H."/>
            <person name="Shen G."/>
            <person name="Guo B."/>
            <person name="Wei J."/>
            <person name="Xu J."/>
            <person name="St-Pierre B."/>
            <person name="Chen S."/>
            <person name="Sun C."/>
        </authorList>
    </citation>
    <scope>NUCLEOTIDE SEQUENCE [LARGE SCALE GENOMIC DNA]</scope>
</reference>
<gene>
    <name evidence="1" type="ORF">M9H77_29113</name>
</gene>
<protein>
    <submittedName>
        <fullName evidence="1">Uncharacterized protein</fullName>
    </submittedName>
</protein>
<sequence>MSFSSSLFSPIRFTLNPIPNKTFRKPFTVAAIPPLATDVSAVAPSLDGTTIAVIGGGSMAALAAVISLADPERRRKMQAEEVGGGDKEVVKEYFNNNGFQRWKKIYGDTDDVNKVQLDIRLGHSKTVENVMKMLTDEGSLQGITVCDAGCGTGCLSIPLAKEGAIVSASDISAAMVAEAQKQDLESLDGKYHTVVCLDVLIHYPQSKADAMISHLASLAENRLILSFAPKTFYYDLLKRIGELFPGPSKATRAYLHADADVERALQNVGWKIRKRGFINTQFYFANLIEADDAMVKLYLENAVWMVFEGTPDAMSTFAALHSSSDSGSPGVETVARFPLRFVSSADNFAAAAFPSRTSNTSLSKKPVPCCCPPPSSSSTMIDKDAAFLSMAAAGASSVVAAMEKFMAETMEEFHRNYLSFINTSFSNWNFFFLRKLIAKI</sequence>
<accession>A0ACC0AJ77</accession>
<name>A0ACC0AJ77_CATRO</name>